<evidence type="ECO:0008006" key="5">
    <source>
        <dbReference type="Google" id="ProtNLM"/>
    </source>
</evidence>
<dbReference type="EMBL" id="CP071491">
    <property type="protein sequence ID" value="QSX16213.1"/>
    <property type="molecule type" value="Genomic_DNA"/>
</dbReference>
<dbReference type="GeneID" id="66619417"/>
<dbReference type="InterPro" id="IPR023346">
    <property type="entry name" value="Lysozyme-like_dom_sf"/>
</dbReference>
<reference evidence="1 4" key="1">
    <citation type="submission" date="2019-06" db="EMBL/GenBank/DDBJ databases">
        <title>Complete genome sequence of Haemophilus parasuis HPS412.</title>
        <authorList>
            <person name="Yang S."/>
            <person name="Huang C."/>
        </authorList>
    </citation>
    <scope>NUCLEOTIDE SEQUENCE [LARGE SCALE GENOMIC DNA]</scope>
    <source>
        <strain evidence="1 4">HPS412</strain>
    </source>
</reference>
<dbReference type="Proteomes" id="UP001222296">
    <property type="component" value="Chromosome"/>
</dbReference>
<evidence type="ECO:0000313" key="1">
    <source>
        <dbReference type="EMBL" id="QKY72738.1"/>
    </source>
</evidence>
<organism evidence="1 4">
    <name type="scientific">Glaesserella parasuis</name>
    <name type="common">Haemophilus parasuis</name>
    <dbReference type="NCBI Taxonomy" id="738"/>
    <lineage>
        <taxon>Bacteria</taxon>
        <taxon>Pseudomonadati</taxon>
        <taxon>Pseudomonadota</taxon>
        <taxon>Gammaproteobacteria</taxon>
        <taxon>Pasteurellales</taxon>
        <taxon>Pasteurellaceae</taxon>
        <taxon>Glaesserella</taxon>
    </lineage>
</organism>
<gene>
    <name evidence="1" type="ORF">FLK62_05385</name>
    <name evidence="2" type="ORF">J1G54_07410</name>
    <name evidence="3" type="ORF">QBL01_05055</name>
</gene>
<dbReference type="EMBL" id="CP041334">
    <property type="protein sequence ID" value="QKY72738.1"/>
    <property type="molecule type" value="Genomic_DNA"/>
</dbReference>
<dbReference type="Proteomes" id="UP000509790">
    <property type="component" value="Chromosome"/>
</dbReference>
<evidence type="ECO:0000313" key="4">
    <source>
        <dbReference type="Proteomes" id="UP000509790"/>
    </source>
</evidence>
<evidence type="ECO:0000313" key="3">
    <source>
        <dbReference type="EMBL" id="WGE10945.1"/>
    </source>
</evidence>
<dbReference type="EMBL" id="CP121769">
    <property type="protein sequence ID" value="WGE10945.1"/>
    <property type="molecule type" value="Genomic_DNA"/>
</dbReference>
<dbReference type="Gene3D" id="1.10.530.10">
    <property type="match status" value="1"/>
</dbReference>
<name>A0A084EF46_GLAPU</name>
<dbReference type="Proteomes" id="UP000662736">
    <property type="component" value="Chromosome"/>
</dbReference>
<sequence length="241" mass="27476">MAVARLLIYLPLLMIPASIAKPFYGFGKEIDIYIKESSQRYQVNEKMLRGLVKIEDGWYGKRSPTGALGVGQFTVGTWNWLASMPEGKAIGMSVITSKNRGTHKDPRHNKYINTLATGLLARWHTEQFNQRGIKVTDANLYMAHNIGLDGYHRALLGKSTKDDIRNMKLNGMTRNMSVRDFIIYQKSRYYQHALIANNIPINNLPITQNTKSRISKSKNDLPSIRWIEPTTANKIIWINPL</sequence>
<protein>
    <recommendedName>
        <fullName evidence="5">Transglycosylase SLT domain-containing protein</fullName>
    </recommendedName>
</protein>
<reference evidence="2" key="2">
    <citation type="submission" date="2021-03" db="EMBL/GenBank/DDBJ databases">
        <title>Characterization of a novel Integrative Conjugative Element in Glaesserella parasuis.</title>
        <authorList>
            <person name="Hu G."/>
            <person name="Sun H."/>
        </authorList>
    </citation>
    <scope>NUCLEOTIDE SEQUENCE</scope>
    <source>
        <strain evidence="2">GHP1807</strain>
    </source>
</reference>
<accession>A0A084EF46</accession>
<dbReference type="RefSeq" id="WP_021112547.1">
    <property type="nucleotide sequence ID" value="NZ_CP041334.1"/>
</dbReference>
<dbReference type="OrthoDB" id="5671547at2"/>
<reference evidence="3" key="3">
    <citation type="submission" date="2023-04" db="EMBL/GenBank/DDBJ databases">
        <title>Molecular characterization of the Integrative and Conjugative elements harboring multidrug-resistance gene from Glaesserella (Haemophilus) parasuis.</title>
        <authorList>
            <person name="Che Y."/>
            <person name="Zhou L."/>
        </authorList>
    </citation>
    <scope>NUCLEOTIDE SEQUENCE</scope>
    <source>
        <strain evidence="3">Z44</strain>
    </source>
</reference>
<evidence type="ECO:0000313" key="2">
    <source>
        <dbReference type="EMBL" id="QSX16213.1"/>
    </source>
</evidence>
<proteinExistence type="predicted"/>
<dbReference type="AlphaFoldDB" id="A0A084EF46"/>
<dbReference type="SUPFAM" id="SSF53955">
    <property type="entry name" value="Lysozyme-like"/>
    <property type="match status" value="1"/>
</dbReference>